<organism evidence="8 9">
    <name type="scientific">Cephalotus follicularis</name>
    <name type="common">Albany pitcher plant</name>
    <dbReference type="NCBI Taxonomy" id="3775"/>
    <lineage>
        <taxon>Eukaryota</taxon>
        <taxon>Viridiplantae</taxon>
        <taxon>Streptophyta</taxon>
        <taxon>Embryophyta</taxon>
        <taxon>Tracheophyta</taxon>
        <taxon>Spermatophyta</taxon>
        <taxon>Magnoliopsida</taxon>
        <taxon>eudicotyledons</taxon>
        <taxon>Gunneridae</taxon>
        <taxon>Pentapetalae</taxon>
        <taxon>rosids</taxon>
        <taxon>fabids</taxon>
        <taxon>Oxalidales</taxon>
        <taxon>Cephalotaceae</taxon>
        <taxon>Cephalotus</taxon>
    </lineage>
</organism>
<feature type="transmembrane region" description="Helical" evidence="6">
    <location>
        <begin position="20"/>
        <end position="37"/>
    </location>
</feature>
<dbReference type="InterPro" id="IPR030184">
    <property type="entry name" value="WAT1-related"/>
</dbReference>
<feature type="domain" description="EamA" evidence="7">
    <location>
        <begin position="196"/>
        <end position="333"/>
    </location>
</feature>
<name>A0A1Q3CWB8_CEPFO</name>
<proteinExistence type="inferred from homology"/>
<gene>
    <name evidence="8" type="ORF">CFOL_v3_27797</name>
</gene>
<feature type="transmembrane region" description="Helical" evidence="6">
    <location>
        <begin position="226"/>
        <end position="245"/>
    </location>
</feature>
<feature type="transmembrane region" description="Helical" evidence="6">
    <location>
        <begin position="289"/>
        <end position="310"/>
    </location>
</feature>
<feature type="domain" description="EamA" evidence="7">
    <location>
        <begin position="18"/>
        <end position="159"/>
    </location>
</feature>
<comment type="caution">
    <text evidence="8">The sequence shown here is derived from an EMBL/GenBank/DDBJ whole genome shotgun (WGS) entry which is preliminary data.</text>
</comment>
<evidence type="ECO:0000313" key="8">
    <source>
        <dbReference type="EMBL" id="GAV84353.1"/>
    </source>
</evidence>
<dbReference type="GO" id="GO:0022857">
    <property type="term" value="F:transmembrane transporter activity"/>
    <property type="evidence" value="ECO:0007669"/>
    <property type="project" value="InterPro"/>
</dbReference>
<dbReference type="SUPFAM" id="SSF103481">
    <property type="entry name" value="Multidrug resistance efflux transporter EmrE"/>
    <property type="match status" value="2"/>
</dbReference>
<comment type="subcellular location">
    <subcellularLocation>
        <location evidence="1 6">Membrane</location>
        <topology evidence="1 6">Multi-pass membrane protein</topology>
    </subcellularLocation>
</comment>
<feature type="transmembrane region" description="Helical" evidence="6">
    <location>
        <begin position="49"/>
        <end position="69"/>
    </location>
</feature>
<feature type="transmembrane region" description="Helical" evidence="6">
    <location>
        <begin position="316"/>
        <end position="335"/>
    </location>
</feature>
<evidence type="ECO:0000256" key="5">
    <source>
        <dbReference type="ARBA" id="ARBA00023136"/>
    </source>
</evidence>
<feature type="transmembrane region" description="Helical" evidence="6">
    <location>
        <begin position="106"/>
        <end position="132"/>
    </location>
</feature>
<dbReference type="InterPro" id="IPR037185">
    <property type="entry name" value="EmrE-like"/>
</dbReference>
<evidence type="ECO:0000259" key="7">
    <source>
        <dbReference type="Pfam" id="PF00892"/>
    </source>
</evidence>
<dbReference type="InParanoid" id="A0A1Q3CWB8"/>
<dbReference type="Proteomes" id="UP000187406">
    <property type="component" value="Unassembled WGS sequence"/>
</dbReference>
<feature type="transmembrane region" description="Helical" evidence="6">
    <location>
        <begin position="195"/>
        <end position="214"/>
    </location>
</feature>
<evidence type="ECO:0000313" key="9">
    <source>
        <dbReference type="Proteomes" id="UP000187406"/>
    </source>
</evidence>
<evidence type="ECO:0000256" key="4">
    <source>
        <dbReference type="ARBA" id="ARBA00022989"/>
    </source>
</evidence>
<dbReference type="PANTHER" id="PTHR31218">
    <property type="entry name" value="WAT1-RELATED PROTEIN"/>
    <property type="match status" value="1"/>
</dbReference>
<dbReference type="Pfam" id="PF00892">
    <property type="entry name" value="EamA"/>
    <property type="match status" value="2"/>
</dbReference>
<keyword evidence="4 6" id="KW-1133">Transmembrane helix</keyword>
<reference evidence="9" key="1">
    <citation type="submission" date="2016-04" db="EMBL/GenBank/DDBJ databases">
        <title>Cephalotus genome sequencing.</title>
        <authorList>
            <person name="Fukushima K."/>
            <person name="Hasebe M."/>
            <person name="Fang X."/>
        </authorList>
    </citation>
    <scope>NUCLEOTIDE SEQUENCE [LARGE SCALE GENOMIC DNA]</scope>
    <source>
        <strain evidence="9">cv. St1</strain>
    </source>
</reference>
<dbReference type="OrthoDB" id="1728340at2759"/>
<keyword evidence="5 6" id="KW-0472">Membrane</keyword>
<feature type="transmembrane region" description="Helical" evidence="6">
    <location>
        <begin position="265"/>
        <end position="282"/>
    </location>
</feature>
<dbReference type="InterPro" id="IPR000620">
    <property type="entry name" value="EamA_dom"/>
</dbReference>
<protein>
    <recommendedName>
        <fullName evidence="6">WAT1-related protein</fullName>
    </recommendedName>
</protein>
<evidence type="ECO:0000256" key="6">
    <source>
        <dbReference type="RuleBase" id="RU363077"/>
    </source>
</evidence>
<evidence type="ECO:0000256" key="1">
    <source>
        <dbReference type="ARBA" id="ARBA00004141"/>
    </source>
</evidence>
<dbReference type="AlphaFoldDB" id="A0A1Q3CWB8"/>
<feature type="transmembrane region" description="Helical" evidence="6">
    <location>
        <begin position="81"/>
        <end position="100"/>
    </location>
</feature>
<evidence type="ECO:0000256" key="2">
    <source>
        <dbReference type="ARBA" id="ARBA00007635"/>
    </source>
</evidence>
<dbReference type="GO" id="GO:0016020">
    <property type="term" value="C:membrane"/>
    <property type="evidence" value="ECO:0007669"/>
    <property type="project" value="UniProtKB-SubCell"/>
</dbReference>
<evidence type="ECO:0000256" key="3">
    <source>
        <dbReference type="ARBA" id="ARBA00022692"/>
    </source>
</evidence>
<keyword evidence="3 6" id="KW-0812">Transmembrane</keyword>
<dbReference type="EMBL" id="BDDD01003186">
    <property type="protein sequence ID" value="GAV84353.1"/>
    <property type="molecule type" value="Genomic_DNA"/>
</dbReference>
<feature type="transmembrane region" description="Helical" evidence="6">
    <location>
        <begin position="144"/>
        <end position="162"/>
    </location>
</feature>
<comment type="similarity">
    <text evidence="2 6">Belongs to the drug/metabolite transporter (DMT) superfamily. Plant drug/metabolite exporter (P-DME) (TC 2.A.7.4) family.</text>
</comment>
<sequence>MGLAMDVRKICNLLHGLKAAMLMVVVQILFAGVNIFYKLAENDGMNLKIIVAYRFIFATVFMTPIALVVERKSRPKLTWTVIFQAFLSGLLGGAITQNLYLEGMALTSATFASAINNLNPAITFVIALAFGMEKLALRTLSGKAKVLGTLTGIGGAMLLTFYKGVQINIWSTHVDLLKHDHPHGGHVATHTGNPGLGTIFLVASCSSFALWLIVQTKMSLNYPCQYSSTVLMSLMGSIQSSVFAFCVERDWSQWKLGWNIRLFTVVYTGISSGLMITMMAWCMRMRGPLFVSVFNPLMLVLVAIAGSLVLNEKLHLGSVLGAVLIVCGLYMVLWGKSKDMKKITQLVPSIVIPESHTIELVVNDQNNDNNIIGKIERDSSGEENGKK</sequence>
<keyword evidence="9" id="KW-1185">Reference proteome</keyword>
<accession>A0A1Q3CWB8</accession>